<dbReference type="InterPro" id="IPR040079">
    <property type="entry name" value="Glutathione_S-Trfase"/>
</dbReference>
<name>A0AAF3FGC6_9BILA</name>
<dbReference type="GO" id="GO:0004364">
    <property type="term" value="F:glutathione transferase activity"/>
    <property type="evidence" value="ECO:0007669"/>
    <property type="project" value="UniProtKB-EC"/>
</dbReference>
<dbReference type="InterPro" id="IPR036249">
    <property type="entry name" value="Thioredoxin-like_sf"/>
</dbReference>
<dbReference type="SUPFAM" id="SSF52833">
    <property type="entry name" value="Thioredoxin-like"/>
    <property type="match status" value="1"/>
</dbReference>
<evidence type="ECO:0000256" key="2">
    <source>
        <dbReference type="ARBA" id="ARBA00022679"/>
    </source>
</evidence>
<accession>A0AAF3FGC6</accession>
<dbReference type="WBParaSite" id="MBELARI_LOCUS6106">
    <property type="protein sequence ID" value="MBELARI_LOCUS6106"/>
    <property type="gene ID" value="MBELARI_LOCUS6106"/>
</dbReference>
<organism evidence="8 9">
    <name type="scientific">Mesorhabditis belari</name>
    <dbReference type="NCBI Taxonomy" id="2138241"/>
    <lineage>
        <taxon>Eukaryota</taxon>
        <taxon>Metazoa</taxon>
        <taxon>Ecdysozoa</taxon>
        <taxon>Nematoda</taxon>
        <taxon>Chromadorea</taxon>
        <taxon>Rhabditida</taxon>
        <taxon>Rhabditina</taxon>
        <taxon>Rhabditomorpha</taxon>
        <taxon>Rhabditoidea</taxon>
        <taxon>Rhabditidae</taxon>
        <taxon>Mesorhabditinae</taxon>
        <taxon>Mesorhabditis</taxon>
    </lineage>
</organism>
<dbReference type="Pfam" id="PF02798">
    <property type="entry name" value="GST_N"/>
    <property type="match status" value="1"/>
</dbReference>
<dbReference type="InterPro" id="IPR050213">
    <property type="entry name" value="GST_superfamily"/>
</dbReference>
<dbReference type="FunFam" id="1.20.1050.10:FF:000031">
    <property type="entry name" value="Glutathione S-Transferase"/>
    <property type="match status" value="1"/>
</dbReference>
<dbReference type="InterPro" id="IPR004046">
    <property type="entry name" value="GST_C"/>
</dbReference>
<evidence type="ECO:0000256" key="3">
    <source>
        <dbReference type="ARBA" id="ARBA00038317"/>
    </source>
</evidence>
<dbReference type="EC" id="2.5.1.18" evidence="1"/>
<dbReference type="GO" id="GO:0005737">
    <property type="term" value="C:cytoplasm"/>
    <property type="evidence" value="ECO:0007669"/>
    <property type="project" value="UniProtKB-ARBA"/>
</dbReference>
<evidence type="ECO:0000256" key="1">
    <source>
        <dbReference type="ARBA" id="ARBA00012452"/>
    </source>
</evidence>
<sequence>MPSYKLTYFDVRGRGEVPRQLFALAGVPYEDVRITFEEWAEKKGTLQLPYGQLPILEVDGVILAQSGAIARFLAKRFGYYGENDFEAAQIDEFLDAFTDFFTEQKMFFPIYIGKMEGDKEAARKELFEPARDKYFPIFVERFLKKSAIGFLVGSKLSYADLALAGQTLCLLDFMPDCMDKYPELVAHLDLVNSVPAIKEWIEKRPKNAF</sequence>
<dbReference type="Gene3D" id="3.40.30.10">
    <property type="entry name" value="Glutaredoxin"/>
    <property type="match status" value="1"/>
</dbReference>
<dbReference type="Gene3D" id="1.20.1050.10">
    <property type="match status" value="1"/>
</dbReference>
<dbReference type="PROSITE" id="PS50404">
    <property type="entry name" value="GST_NTER"/>
    <property type="match status" value="1"/>
</dbReference>
<feature type="domain" description="GST N-terminal" evidence="6">
    <location>
        <begin position="2"/>
        <end position="81"/>
    </location>
</feature>
<evidence type="ECO:0000256" key="5">
    <source>
        <dbReference type="ARBA" id="ARBA00078118"/>
    </source>
</evidence>
<dbReference type="SFLD" id="SFLDG01205">
    <property type="entry name" value="AMPS.1"/>
    <property type="match status" value="1"/>
</dbReference>
<comment type="similarity">
    <text evidence="3">Belongs to the GST superfamily. Sigma family.</text>
</comment>
<dbReference type="SFLD" id="SFLDS00019">
    <property type="entry name" value="Glutathione_Transferase_(cytos"/>
    <property type="match status" value="1"/>
</dbReference>
<dbReference type="Pfam" id="PF14497">
    <property type="entry name" value="GST_C_3"/>
    <property type="match status" value="1"/>
</dbReference>
<reference evidence="9" key="1">
    <citation type="submission" date="2024-02" db="UniProtKB">
        <authorList>
            <consortium name="WormBaseParasite"/>
        </authorList>
    </citation>
    <scope>IDENTIFICATION</scope>
</reference>
<dbReference type="FunFam" id="3.40.30.10:FF:000189">
    <property type="entry name" value="Glutathione S-Transferase"/>
    <property type="match status" value="1"/>
</dbReference>
<dbReference type="InterPro" id="IPR010987">
    <property type="entry name" value="Glutathione-S-Trfase_C-like"/>
</dbReference>
<keyword evidence="8" id="KW-1185">Reference proteome</keyword>
<evidence type="ECO:0000256" key="4">
    <source>
        <dbReference type="ARBA" id="ARBA00047960"/>
    </source>
</evidence>
<dbReference type="PROSITE" id="PS50405">
    <property type="entry name" value="GST_CTER"/>
    <property type="match status" value="1"/>
</dbReference>
<dbReference type="InterPro" id="IPR036282">
    <property type="entry name" value="Glutathione-S-Trfase_C_sf"/>
</dbReference>
<dbReference type="SUPFAM" id="SSF47616">
    <property type="entry name" value="GST C-terminal domain-like"/>
    <property type="match status" value="1"/>
</dbReference>
<dbReference type="GO" id="GO:0006749">
    <property type="term" value="P:glutathione metabolic process"/>
    <property type="evidence" value="ECO:0007669"/>
    <property type="project" value="TreeGrafter"/>
</dbReference>
<dbReference type="CDD" id="cd03192">
    <property type="entry name" value="GST_C_Sigma_like"/>
    <property type="match status" value="1"/>
</dbReference>
<evidence type="ECO:0000259" key="6">
    <source>
        <dbReference type="PROSITE" id="PS50404"/>
    </source>
</evidence>
<proteinExistence type="inferred from homology"/>
<dbReference type="AlphaFoldDB" id="A0AAF3FGC6"/>
<comment type="catalytic activity">
    <reaction evidence="4">
        <text>RX + glutathione = an S-substituted glutathione + a halide anion + H(+)</text>
        <dbReference type="Rhea" id="RHEA:16437"/>
        <dbReference type="ChEBI" id="CHEBI:15378"/>
        <dbReference type="ChEBI" id="CHEBI:16042"/>
        <dbReference type="ChEBI" id="CHEBI:17792"/>
        <dbReference type="ChEBI" id="CHEBI:57925"/>
        <dbReference type="ChEBI" id="CHEBI:90779"/>
        <dbReference type="EC" id="2.5.1.18"/>
    </reaction>
</comment>
<evidence type="ECO:0000259" key="7">
    <source>
        <dbReference type="PROSITE" id="PS50405"/>
    </source>
</evidence>
<evidence type="ECO:0000313" key="8">
    <source>
        <dbReference type="Proteomes" id="UP000887575"/>
    </source>
</evidence>
<dbReference type="SFLD" id="SFLDG00363">
    <property type="entry name" value="AMPS_(cytGST):_Alpha-__Mu-__Pi"/>
    <property type="match status" value="1"/>
</dbReference>
<keyword evidence="2" id="KW-0808">Transferase</keyword>
<dbReference type="PANTHER" id="PTHR11571">
    <property type="entry name" value="GLUTATHIONE S-TRANSFERASE"/>
    <property type="match status" value="1"/>
</dbReference>
<dbReference type="PANTHER" id="PTHR11571:SF224">
    <property type="entry name" value="HEMATOPOIETIC PROSTAGLANDIN D SYNTHASE"/>
    <property type="match status" value="1"/>
</dbReference>
<dbReference type="Proteomes" id="UP000887575">
    <property type="component" value="Unassembled WGS sequence"/>
</dbReference>
<dbReference type="InterPro" id="IPR004045">
    <property type="entry name" value="Glutathione_S-Trfase_N"/>
</dbReference>
<evidence type="ECO:0000313" key="9">
    <source>
        <dbReference type="WBParaSite" id="MBELARI_LOCUS6106"/>
    </source>
</evidence>
<dbReference type="CDD" id="cd03039">
    <property type="entry name" value="GST_N_Sigma_like"/>
    <property type="match status" value="1"/>
</dbReference>
<protein>
    <recommendedName>
        <fullName evidence="1">glutathione transferase</fullName>
        <ecNumber evidence="1">2.5.1.18</ecNumber>
    </recommendedName>
    <alternativeName>
        <fullName evidence="5">GST class-sigma</fullName>
    </alternativeName>
</protein>
<feature type="domain" description="GST C-terminal" evidence="7">
    <location>
        <begin position="83"/>
        <end position="209"/>
    </location>
</feature>